<dbReference type="Gene3D" id="1.25.40.10">
    <property type="entry name" value="Tetratricopeptide repeat domain"/>
    <property type="match status" value="1"/>
</dbReference>
<feature type="domain" description="Serine/threonine-protein kinase BSK1-like TPR repeats" evidence="3">
    <location>
        <begin position="142"/>
        <end position="216"/>
    </location>
</feature>
<dbReference type="PROSITE" id="PS50005">
    <property type="entry name" value="TPR"/>
    <property type="match status" value="1"/>
</dbReference>
<dbReference type="SUPFAM" id="SSF48452">
    <property type="entry name" value="TPR-like"/>
    <property type="match status" value="1"/>
</dbReference>
<feature type="repeat" description="ANK" evidence="1">
    <location>
        <begin position="50"/>
        <end position="82"/>
    </location>
</feature>
<evidence type="ECO:0000256" key="1">
    <source>
        <dbReference type="PROSITE-ProRule" id="PRU00023"/>
    </source>
</evidence>
<dbReference type="InterPro" id="IPR011990">
    <property type="entry name" value="TPR-like_helical_dom_sf"/>
</dbReference>
<organism evidence="4 5">
    <name type="scientific">Panicum miliaceum</name>
    <name type="common">Proso millet</name>
    <name type="synonym">Broomcorn millet</name>
    <dbReference type="NCBI Taxonomy" id="4540"/>
    <lineage>
        <taxon>Eukaryota</taxon>
        <taxon>Viridiplantae</taxon>
        <taxon>Streptophyta</taxon>
        <taxon>Embryophyta</taxon>
        <taxon>Tracheophyta</taxon>
        <taxon>Spermatophyta</taxon>
        <taxon>Magnoliopsida</taxon>
        <taxon>Liliopsida</taxon>
        <taxon>Poales</taxon>
        <taxon>Poaceae</taxon>
        <taxon>PACMAD clade</taxon>
        <taxon>Panicoideae</taxon>
        <taxon>Panicodae</taxon>
        <taxon>Paniceae</taxon>
        <taxon>Panicinae</taxon>
        <taxon>Panicum</taxon>
        <taxon>Panicum sect. Panicum</taxon>
    </lineage>
</organism>
<dbReference type="EMBL" id="PQIB02000008">
    <property type="protein sequence ID" value="RLN04253.1"/>
    <property type="molecule type" value="Genomic_DNA"/>
</dbReference>
<accession>A0A3L6RIP2</accession>
<evidence type="ECO:0000259" key="3">
    <source>
        <dbReference type="Pfam" id="PF25575"/>
    </source>
</evidence>
<protein>
    <recommendedName>
        <fullName evidence="3">Serine/threonine-protein kinase BSK1-like TPR repeats domain-containing protein</fullName>
    </recommendedName>
</protein>
<dbReference type="Pfam" id="PF25575">
    <property type="entry name" value="TPR_BSK1_C"/>
    <property type="match status" value="1"/>
</dbReference>
<dbReference type="SUPFAM" id="SSF48403">
    <property type="entry name" value="Ankyrin repeat"/>
    <property type="match status" value="1"/>
</dbReference>
<evidence type="ECO:0000256" key="2">
    <source>
        <dbReference type="PROSITE-ProRule" id="PRU00339"/>
    </source>
</evidence>
<dbReference type="Gene3D" id="1.25.40.20">
    <property type="entry name" value="Ankyrin repeat-containing domain"/>
    <property type="match status" value="1"/>
</dbReference>
<dbReference type="InterPro" id="IPR058209">
    <property type="entry name" value="TPR_BSK1_C"/>
</dbReference>
<dbReference type="AlphaFoldDB" id="A0A3L6RIP2"/>
<proteinExistence type="predicted"/>
<dbReference type="STRING" id="4540.A0A3L6RIP2"/>
<keyword evidence="1" id="KW-0040">ANK repeat</keyword>
<keyword evidence="2" id="KW-0802">TPR repeat</keyword>
<dbReference type="InterPro" id="IPR019734">
    <property type="entry name" value="TPR_rpt"/>
</dbReference>
<evidence type="ECO:0000313" key="4">
    <source>
        <dbReference type="EMBL" id="RLN04253.1"/>
    </source>
</evidence>
<dbReference type="InterPro" id="IPR002110">
    <property type="entry name" value="Ankyrin_rpt"/>
</dbReference>
<dbReference type="Proteomes" id="UP000275267">
    <property type="component" value="Unassembled WGS sequence"/>
</dbReference>
<reference evidence="5" key="1">
    <citation type="journal article" date="2019" name="Nat. Commun.">
        <title>The genome of broomcorn millet.</title>
        <authorList>
            <person name="Zou C."/>
            <person name="Miki D."/>
            <person name="Li D."/>
            <person name="Tang Q."/>
            <person name="Xiao L."/>
            <person name="Rajput S."/>
            <person name="Deng P."/>
            <person name="Jia W."/>
            <person name="Huang R."/>
            <person name="Zhang M."/>
            <person name="Sun Y."/>
            <person name="Hu J."/>
            <person name="Fu X."/>
            <person name="Schnable P.S."/>
            <person name="Li F."/>
            <person name="Zhang H."/>
            <person name="Feng B."/>
            <person name="Zhu X."/>
            <person name="Liu R."/>
            <person name="Schnable J.C."/>
            <person name="Zhu J.-K."/>
            <person name="Zhang H."/>
        </authorList>
    </citation>
    <scope>NUCLEOTIDE SEQUENCE [LARGE SCALE GENOMIC DNA]</scope>
</reference>
<dbReference type="PANTHER" id="PTHR46224">
    <property type="entry name" value="ANKYRIN REPEAT FAMILY PROTEIN"/>
    <property type="match status" value="1"/>
</dbReference>
<evidence type="ECO:0000313" key="5">
    <source>
        <dbReference type="Proteomes" id="UP000275267"/>
    </source>
</evidence>
<dbReference type="SMART" id="SM00028">
    <property type="entry name" value="TPR"/>
    <property type="match status" value="2"/>
</dbReference>
<gene>
    <name evidence="4" type="ORF">C2845_PM13G00750</name>
</gene>
<feature type="repeat" description="TPR" evidence="2">
    <location>
        <begin position="210"/>
        <end position="243"/>
    </location>
</feature>
<dbReference type="PANTHER" id="PTHR46224:SF53">
    <property type="entry name" value="OS02G0492900 PROTEIN"/>
    <property type="match status" value="1"/>
</dbReference>
<dbReference type="PROSITE" id="PS50088">
    <property type="entry name" value="ANK_REPEAT"/>
    <property type="match status" value="1"/>
</dbReference>
<dbReference type="SMART" id="SM00248">
    <property type="entry name" value="ANK"/>
    <property type="match status" value="2"/>
</dbReference>
<dbReference type="OrthoDB" id="412869at2759"/>
<dbReference type="PROSITE" id="PS50297">
    <property type="entry name" value="ANK_REP_REGION"/>
    <property type="match status" value="1"/>
</dbReference>
<sequence length="279" mass="31063">MENHGAVMKILLDYNADVRFMTCTTANFLFSRFILVYERMAGADVMKGVHKFTPLILAACEGLTDFYECLLEAGADPNIPDDFGLLPIEIAAFENRRKDVEILLRVTSRIPSVHDWSVDGVLTYVKSSSTDQDDPVYTMNLAELKLEGNKAYNKKDYSTAVKLYSVAIMNTDSGDATLLSNRSLCFIKMGEGDKALVDAEACRALHPYWPKACFRQGAAHMLLKDYEKACDAFLDGLKLDPANAEMVNALRESLNSLKVSRATSELSELCLARKNVMQD</sequence>
<name>A0A3L6RIP2_PANMI</name>
<dbReference type="InterPro" id="IPR036770">
    <property type="entry name" value="Ankyrin_rpt-contain_sf"/>
</dbReference>
<dbReference type="InterPro" id="IPR051616">
    <property type="entry name" value="Cul2-RING_E3_ligase_SR"/>
</dbReference>
<comment type="caution">
    <text evidence="4">The sequence shown here is derived from an EMBL/GenBank/DDBJ whole genome shotgun (WGS) entry which is preliminary data.</text>
</comment>
<keyword evidence="5" id="KW-1185">Reference proteome</keyword>
<dbReference type="Pfam" id="PF00023">
    <property type="entry name" value="Ank"/>
    <property type="match status" value="1"/>
</dbReference>